<dbReference type="GO" id="GO:0016787">
    <property type="term" value="F:hydrolase activity"/>
    <property type="evidence" value="ECO:0007669"/>
    <property type="project" value="InterPro"/>
</dbReference>
<dbReference type="Gene3D" id="3.40.50.1820">
    <property type="entry name" value="alpha/beta hydrolase"/>
    <property type="match status" value="1"/>
</dbReference>
<feature type="domain" description="Xaa-Pro dipeptidyl-peptidase-like" evidence="1">
    <location>
        <begin position="33"/>
        <end position="80"/>
    </location>
</feature>
<organism evidence="2 3">
    <name type="scientific">Candidatus Neomicrothrix subdominans</name>
    <dbReference type="NCBI Taxonomy" id="2954438"/>
    <lineage>
        <taxon>Bacteria</taxon>
        <taxon>Bacillati</taxon>
        <taxon>Actinomycetota</taxon>
        <taxon>Acidimicrobiia</taxon>
        <taxon>Acidimicrobiales</taxon>
        <taxon>Microthrixaceae</taxon>
        <taxon>Candidatus Neomicrothrix</taxon>
    </lineage>
</organism>
<dbReference type="InterPro" id="IPR000383">
    <property type="entry name" value="Xaa-Pro-like_dom"/>
</dbReference>
<gene>
    <name evidence="2" type="ORF">IPN02_03975</name>
</gene>
<comment type="caution">
    <text evidence="2">The sequence shown here is derived from an EMBL/GenBank/DDBJ whole genome shotgun (WGS) entry which is preliminary data.</text>
</comment>
<dbReference type="SUPFAM" id="SSF53474">
    <property type="entry name" value="alpha/beta-Hydrolases"/>
    <property type="match status" value="1"/>
</dbReference>
<dbReference type="InterPro" id="IPR029058">
    <property type="entry name" value="AB_hydrolase_fold"/>
</dbReference>
<reference evidence="2 3" key="1">
    <citation type="submission" date="2020-10" db="EMBL/GenBank/DDBJ databases">
        <title>Connecting structure to function with the recovery of over 1000 high-quality activated sludge metagenome-assembled genomes encoding full-length rRNA genes using long-read sequencing.</title>
        <authorList>
            <person name="Singleton C.M."/>
            <person name="Petriglieri F."/>
            <person name="Kristensen J.M."/>
            <person name="Kirkegaard R.H."/>
            <person name="Michaelsen T.Y."/>
            <person name="Andersen M.H."/>
            <person name="Karst S.M."/>
            <person name="Dueholm M.S."/>
            <person name="Nielsen P.H."/>
            <person name="Albertsen M."/>
        </authorList>
    </citation>
    <scope>NUCLEOTIDE SEQUENCE [LARGE SCALE GENOMIC DNA]</scope>
    <source>
        <strain evidence="2">Lyne_18-Q3-R50-59_MAXAC.006</strain>
    </source>
</reference>
<dbReference type="EMBL" id="JADJZA010000001">
    <property type="protein sequence ID" value="MBK9296031.1"/>
    <property type="molecule type" value="Genomic_DNA"/>
</dbReference>
<protein>
    <recommendedName>
        <fullName evidence="1">Xaa-Pro dipeptidyl-peptidase-like domain-containing protein</fullName>
    </recommendedName>
</protein>
<evidence type="ECO:0000259" key="1">
    <source>
        <dbReference type="Pfam" id="PF02129"/>
    </source>
</evidence>
<dbReference type="AlphaFoldDB" id="A0A936NBI6"/>
<evidence type="ECO:0000313" key="3">
    <source>
        <dbReference type="Proteomes" id="UP000727993"/>
    </source>
</evidence>
<accession>A0A936NBI6</accession>
<sequence length="86" mass="9267">MNDPEREGRDVQILLDRVAEQPEAELDAAGDPRAGMIGASYGGGIQLTVASIDCLVDALVPNMAWHSLKTSLYPTRWSTRAGPASW</sequence>
<evidence type="ECO:0000313" key="2">
    <source>
        <dbReference type="EMBL" id="MBK9296031.1"/>
    </source>
</evidence>
<dbReference type="Proteomes" id="UP000727993">
    <property type="component" value="Unassembled WGS sequence"/>
</dbReference>
<name>A0A936NBI6_9ACTN</name>
<proteinExistence type="predicted"/>
<dbReference type="Pfam" id="PF02129">
    <property type="entry name" value="Peptidase_S15"/>
    <property type="match status" value="1"/>
</dbReference>